<keyword evidence="2" id="KW-1185">Reference proteome</keyword>
<accession>A0A9N9C526</accession>
<dbReference type="AlphaFoldDB" id="A0A9N9C526"/>
<dbReference type="Proteomes" id="UP000789759">
    <property type="component" value="Unassembled WGS sequence"/>
</dbReference>
<dbReference type="EMBL" id="CAJVQA010004010">
    <property type="protein sequence ID" value="CAG8589252.1"/>
    <property type="molecule type" value="Genomic_DNA"/>
</dbReference>
<proteinExistence type="predicted"/>
<evidence type="ECO:0000313" key="2">
    <source>
        <dbReference type="Proteomes" id="UP000789759"/>
    </source>
</evidence>
<organism evidence="1 2">
    <name type="scientific">Cetraspora pellucida</name>
    <dbReference type="NCBI Taxonomy" id="1433469"/>
    <lineage>
        <taxon>Eukaryota</taxon>
        <taxon>Fungi</taxon>
        <taxon>Fungi incertae sedis</taxon>
        <taxon>Mucoromycota</taxon>
        <taxon>Glomeromycotina</taxon>
        <taxon>Glomeromycetes</taxon>
        <taxon>Diversisporales</taxon>
        <taxon>Gigasporaceae</taxon>
        <taxon>Cetraspora</taxon>
    </lineage>
</organism>
<name>A0A9N9C526_9GLOM</name>
<reference evidence="1" key="1">
    <citation type="submission" date="2021-06" db="EMBL/GenBank/DDBJ databases">
        <authorList>
            <person name="Kallberg Y."/>
            <person name="Tangrot J."/>
            <person name="Rosling A."/>
        </authorList>
    </citation>
    <scope>NUCLEOTIDE SEQUENCE</scope>
    <source>
        <strain evidence="1">FL966</strain>
    </source>
</reference>
<evidence type="ECO:0000313" key="1">
    <source>
        <dbReference type="EMBL" id="CAG8589252.1"/>
    </source>
</evidence>
<protein>
    <submittedName>
        <fullName evidence="1">15737_t:CDS:1</fullName>
    </submittedName>
</protein>
<gene>
    <name evidence="1" type="ORF">CPELLU_LOCUS6454</name>
</gene>
<sequence>MKDSTLSPNDTVSNISTPSEIRLEIVVQTAEEISSVIMNILEKYFIKKKIFTLTMNNTTTNKSLLRLFENAMLVLSEEQSNSISEAKKIISYGTKYSTAVEAGKISEAIETVKINNIFADSFSFPRRRISNKQNYPNTIEAKLELYKIEPLEEI</sequence>
<comment type="caution">
    <text evidence="1">The sequence shown here is derived from an EMBL/GenBank/DDBJ whole genome shotgun (WGS) entry which is preliminary data.</text>
</comment>